<evidence type="ECO:0000313" key="1">
    <source>
        <dbReference type="EMBL" id="KAJ4848694.1"/>
    </source>
</evidence>
<comment type="caution">
    <text evidence="1">The sequence shown here is derived from an EMBL/GenBank/DDBJ whole genome shotgun (WGS) entry which is preliminary data.</text>
</comment>
<sequence length="114" mass="12914">YLFPVKKKSNDSWFSTKKKKSNDSWPSFESIFVGLKCPSSTLNNPKNTHTLNKTNFGRQIDIVSSLVFSLIKFPSNRFGQTNRVEGRMRAHLPTTLSSGRILQLQIACNLCSEC</sequence>
<organism evidence="1 2">
    <name type="scientific">Turnera subulata</name>
    <dbReference type="NCBI Taxonomy" id="218843"/>
    <lineage>
        <taxon>Eukaryota</taxon>
        <taxon>Viridiplantae</taxon>
        <taxon>Streptophyta</taxon>
        <taxon>Embryophyta</taxon>
        <taxon>Tracheophyta</taxon>
        <taxon>Spermatophyta</taxon>
        <taxon>Magnoliopsida</taxon>
        <taxon>eudicotyledons</taxon>
        <taxon>Gunneridae</taxon>
        <taxon>Pentapetalae</taxon>
        <taxon>rosids</taxon>
        <taxon>fabids</taxon>
        <taxon>Malpighiales</taxon>
        <taxon>Passifloraceae</taxon>
        <taxon>Turnera</taxon>
    </lineage>
</organism>
<name>A0A9Q0GHJ4_9ROSI</name>
<reference evidence="1" key="2">
    <citation type="journal article" date="2023" name="Plants (Basel)">
        <title>Annotation of the Turnera subulata (Passifloraceae) Draft Genome Reveals the S-Locus Evolved after the Divergence of Turneroideae from Passifloroideae in a Stepwise Manner.</title>
        <authorList>
            <person name="Henning P.M."/>
            <person name="Roalson E.H."/>
            <person name="Mir W."/>
            <person name="McCubbin A.G."/>
            <person name="Shore J.S."/>
        </authorList>
    </citation>
    <scope>NUCLEOTIDE SEQUENCE</scope>
    <source>
        <strain evidence="1">F60SS</strain>
    </source>
</reference>
<dbReference type="AlphaFoldDB" id="A0A9Q0GHJ4"/>
<feature type="non-terminal residue" evidence="1">
    <location>
        <position position="114"/>
    </location>
</feature>
<keyword evidence="2" id="KW-1185">Reference proteome</keyword>
<dbReference type="EMBL" id="JAKUCV010000835">
    <property type="protein sequence ID" value="KAJ4848694.1"/>
    <property type="molecule type" value="Genomic_DNA"/>
</dbReference>
<evidence type="ECO:0000313" key="2">
    <source>
        <dbReference type="Proteomes" id="UP001141552"/>
    </source>
</evidence>
<proteinExistence type="predicted"/>
<dbReference type="Proteomes" id="UP001141552">
    <property type="component" value="Unassembled WGS sequence"/>
</dbReference>
<gene>
    <name evidence="1" type="ORF">Tsubulata_044055</name>
</gene>
<accession>A0A9Q0GHJ4</accession>
<protein>
    <submittedName>
        <fullName evidence="1">Uncharacterized protein</fullName>
    </submittedName>
</protein>
<reference evidence="1" key="1">
    <citation type="submission" date="2022-02" db="EMBL/GenBank/DDBJ databases">
        <authorList>
            <person name="Henning P.M."/>
            <person name="McCubbin A.G."/>
            <person name="Shore J.S."/>
        </authorList>
    </citation>
    <scope>NUCLEOTIDE SEQUENCE</scope>
    <source>
        <strain evidence="1">F60SS</strain>
        <tissue evidence="1">Leaves</tissue>
    </source>
</reference>